<comment type="caution">
    <text evidence="2">The sequence shown here is derived from an EMBL/GenBank/DDBJ whole genome shotgun (WGS) entry which is preliminary data.</text>
</comment>
<dbReference type="AlphaFoldDB" id="A0A934SL10"/>
<evidence type="ECO:0000313" key="3">
    <source>
        <dbReference type="Proteomes" id="UP000636458"/>
    </source>
</evidence>
<evidence type="ECO:0000256" key="1">
    <source>
        <dbReference type="SAM" id="Phobius"/>
    </source>
</evidence>
<dbReference type="EMBL" id="JAEPES010000002">
    <property type="protein sequence ID" value="MBK4347276.1"/>
    <property type="molecule type" value="Genomic_DNA"/>
</dbReference>
<keyword evidence="1" id="KW-0472">Membrane</keyword>
<gene>
    <name evidence="2" type="ORF">IV501_06485</name>
</gene>
<organism evidence="2 3">
    <name type="scientific">Lacisediminihabitans changchengi</name>
    <dbReference type="NCBI Taxonomy" id="2787634"/>
    <lineage>
        <taxon>Bacteria</taxon>
        <taxon>Bacillati</taxon>
        <taxon>Actinomycetota</taxon>
        <taxon>Actinomycetes</taxon>
        <taxon>Micrococcales</taxon>
        <taxon>Microbacteriaceae</taxon>
        <taxon>Lacisediminihabitans</taxon>
    </lineage>
</organism>
<dbReference type="Pfam" id="PF14155">
    <property type="entry name" value="DUF4307"/>
    <property type="match status" value="1"/>
</dbReference>
<dbReference type="InterPro" id="IPR025443">
    <property type="entry name" value="DUF4307"/>
</dbReference>
<dbReference type="RefSeq" id="WP_200555637.1">
    <property type="nucleotide sequence ID" value="NZ_JAEPES010000002.1"/>
</dbReference>
<keyword evidence="1" id="KW-1133">Transmembrane helix</keyword>
<keyword evidence="1" id="KW-0812">Transmembrane</keyword>
<dbReference type="Proteomes" id="UP000636458">
    <property type="component" value="Unassembled WGS sequence"/>
</dbReference>
<evidence type="ECO:0000313" key="2">
    <source>
        <dbReference type="EMBL" id="MBK4347276.1"/>
    </source>
</evidence>
<proteinExistence type="predicted"/>
<keyword evidence="3" id="KW-1185">Reference proteome</keyword>
<accession>A0A934SL10</accession>
<reference evidence="2" key="1">
    <citation type="submission" date="2021-01" db="EMBL/GenBank/DDBJ databases">
        <title>Lacisediminihabitans sp. nov. strain G11-30, isolated from Antarctic Soil.</title>
        <authorList>
            <person name="Li J."/>
        </authorList>
    </citation>
    <scope>NUCLEOTIDE SEQUENCE</scope>
    <source>
        <strain evidence="2">G11-30</strain>
    </source>
</reference>
<name>A0A934SL10_9MICO</name>
<protein>
    <submittedName>
        <fullName evidence="2">DUF4307 domain-containing protein</fullName>
    </submittedName>
</protein>
<feature type="transmembrane region" description="Helical" evidence="1">
    <location>
        <begin position="30"/>
        <end position="52"/>
    </location>
</feature>
<sequence>MTAAESQTAESSALAARYGRTPSKKRRDRLIYIVAGVAVAVVVSAWVIWAGLDQAGASLETQDVGNTIVGDSAVDVKFQLSMPIGNTAECALQAQNSDHAITGWKIVKIPASKTFTTGYEQRVLSAEPPVTGLIYRCWLT</sequence>